<keyword evidence="2" id="KW-1185">Reference proteome</keyword>
<name>A0A8T5V234_9EURY</name>
<accession>A0A8T5V234</accession>
<dbReference type="Proteomes" id="UP000825933">
    <property type="component" value="Unassembled WGS sequence"/>
</dbReference>
<gene>
    <name evidence="1" type="ORF">K8N75_13270</name>
</gene>
<sequence>MYDLETVKATFKTKLKDLTDPWDISEDPKPIIVNLTRGEPDLISLQDGVLAGLVFMGGMEQPLGLNKRGPINAVISKPKRQVWQSDITGAVVLFVPGNDDDADTVATHLSDVVSDFFKDPDCLGLPGVIVTPLITGNSMNWRPLTISLENTKKPIKSLTAAIKFSITIDDNKKH</sequence>
<reference evidence="2" key="1">
    <citation type="journal article" date="2022" name="Microbiol. Resour. Announc.">
        <title>Draft Genome Sequence of a Methanogenic Archaeon from West Spitsbergen Permafrost.</title>
        <authorList>
            <person name="Trubitsyn V."/>
            <person name="Rivkina E."/>
            <person name="Shcherbakova V."/>
        </authorList>
    </citation>
    <scope>NUCLEOTIDE SEQUENCE [LARGE SCALE GENOMIC DNA]</scope>
    <source>
        <strain evidence="2">VT</strain>
    </source>
</reference>
<evidence type="ECO:0000313" key="2">
    <source>
        <dbReference type="Proteomes" id="UP000825933"/>
    </source>
</evidence>
<dbReference type="EMBL" id="JAIOUQ010000017">
    <property type="protein sequence ID" value="MBZ2167009.1"/>
    <property type="molecule type" value="Genomic_DNA"/>
</dbReference>
<comment type="caution">
    <text evidence="1">The sequence shown here is derived from an EMBL/GenBank/DDBJ whole genome shotgun (WGS) entry which is preliminary data.</text>
</comment>
<evidence type="ECO:0000313" key="1">
    <source>
        <dbReference type="EMBL" id="MBZ2167009.1"/>
    </source>
</evidence>
<protein>
    <submittedName>
        <fullName evidence="1">Uncharacterized protein</fullName>
    </submittedName>
</protein>
<dbReference type="AlphaFoldDB" id="A0A8T5V234"/>
<proteinExistence type="predicted"/>
<dbReference type="RefSeq" id="WP_223792548.1">
    <property type="nucleotide sequence ID" value="NZ_JAIOUQ010000017.1"/>
</dbReference>
<organism evidence="1 2">
    <name type="scientific">Methanobacterium spitsbergense</name>
    <dbReference type="NCBI Taxonomy" id="2874285"/>
    <lineage>
        <taxon>Archaea</taxon>
        <taxon>Methanobacteriati</taxon>
        <taxon>Methanobacteriota</taxon>
        <taxon>Methanomada group</taxon>
        <taxon>Methanobacteria</taxon>
        <taxon>Methanobacteriales</taxon>
        <taxon>Methanobacteriaceae</taxon>
        <taxon>Methanobacterium</taxon>
    </lineage>
</organism>